<feature type="coiled-coil region" evidence="1">
    <location>
        <begin position="230"/>
        <end position="264"/>
    </location>
</feature>
<evidence type="ECO:0000256" key="1">
    <source>
        <dbReference type="SAM" id="Coils"/>
    </source>
</evidence>
<name>H8ZCN2_NEMA1</name>
<organism evidence="2">
    <name type="scientific">Nematocida ausubeli (strain ATCC PRA-371 / ERTm2)</name>
    <name type="common">Nematode killer fungus</name>
    <dbReference type="NCBI Taxonomy" id="1913371"/>
    <lineage>
        <taxon>Eukaryota</taxon>
        <taxon>Fungi</taxon>
        <taxon>Fungi incertae sedis</taxon>
        <taxon>Microsporidia</taxon>
        <taxon>Nematocida</taxon>
    </lineage>
</organism>
<reference evidence="2" key="1">
    <citation type="submission" date="2011-03" db="EMBL/GenBank/DDBJ databases">
        <title>The Genome Sequence of Nematocida sp1 strain ERTm2.</title>
        <authorList>
            <consortium name="The Broad Institute Genome Sequencing Platform"/>
            <consortium name="The Broad Institute Genome Sequencing Center for Infectious Disease"/>
            <person name="Cuomo C."/>
            <person name="Troemel E."/>
            <person name="Young S.K."/>
            <person name="Zeng Q."/>
            <person name="Gargeya S."/>
            <person name="Fitzgerald M."/>
            <person name="Haas B."/>
            <person name="Abouelleil A."/>
            <person name="Alvarado L."/>
            <person name="Arachchi H.M."/>
            <person name="Berlin A."/>
            <person name="Brown A."/>
            <person name="Chapman S.B."/>
            <person name="Chen Z."/>
            <person name="Dunbar C."/>
            <person name="Freedman E."/>
            <person name="Gearin G."/>
            <person name="Gellesch M."/>
            <person name="Goldberg J."/>
            <person name="Griggs A."/>
            <person name="Gujja S."/>
            <person name="Heilman E.R."/>
            <person name="Heiman D."/>
            <person name="Howarth C."/>
            <person name="Larson L."/>
            <person name="Lui A."/>
            <person name="MacDonald P.J.P."/>
            <person name="Mehta T."/>
            <person name="Montmayeur A."/>
            <person name="Murphy C."/>
            <person name="Neiman D."/>
            <person name="Pearson M."/>
            <person name="Priest M."/>
            <person name="Roberts A."/>
            <person name="Saif S."/>
            <person name="Shea T."/>
            <person name="Shenoy N."/>
            <person name="Sisk P."/>
            <person name="Stolte C."/>
            <person name="Sykes S."/>
            <person name="White J."/>
            <person name="Yandava C."/>
            <person name="Wortman J."/>
            <person name="Nusbaum C."/>
            <person name="Birren B."/>
        </authorList>
    </citation>
    <scope>NUCLEOTIDE SEQUENCE</scope>
    <source>
        <strain evidence="2">ERTm2</strain>
    </source>
</reference>
<proteinExistence type="predicted"/>
<evidence type="ECO:0000313" key="2">
    <source>
        <dbReference type="EMBL" id="EHY65868.1"/>
    </source>
</evidence>
<dbReference type="Proteomes" id="UP000005622">
    <property type="component" value="Unassembled WGS sequence"/>
</dbReference>
<dbReference type="AlphaFoldDB" id="H8ZCN2"/>
<dbReference type="HOGENOM" id="CLU_039756_0_0_1"/>
<feature type="coiled-coil region" evidence="1">
    <location>
        <begin position="31"/>
        <end position="164"/>
    </location>
</feature>
<sequence length="368" mass="42931">MLKEEYMSLDRIAKKLETEYKEEYSQFTSENASLQKVNSEMRERIKKMESQLEEQAQRNAQLASENHALCIERSELQQNTRTLESLRQNIQNQLHVKTDEALKTKEIGEKLVNELKSKSKHALLQKEEVERRAEGIIKNRDMTIHQLKDLIERSTTEMQNVNIKVSAIQSEMGHYIKYLVSLIHRIAKFSGEMDRAKMLSASTFGQYKSRVIHIQNEQSHRQDLKSQREKETMQDVVLDAKREIERIQAEKDKLLAEREDLIGRLHITPNTLKIAKDLGINEFTTIDNLFITWKTSQDQIVEGITRKHKAEGMERSRKLEEFQTKLQAALSELNLCRAYLEEKKNIIKSIRKAQGPSSLLNRIDVSNK</sequence>
<keyword evidence="1" id="KW-0175">Coiled coil</keyword>
<accession>H8ZCN2</accession>
<protein>
    <submittedName>
        <fullName evidence="2">Uncharacterized protein</fullName>
    </submittedName>
</protein>
<dbReference type="STRING" id="944018.H8ZCN2"/>
<dbReference type="EMBL" id="JH604635">
    <property type="protein sequence ID" value="EHY65868.1"/>
    <property type="molecule type" value="Genomic_DNA"/>
</dbReference>
<gene>
    <name evidence="2" type="ORF">NERG_01475</name>
</gene>